<comment type="catalytic activity">
    <reaction evidence="9">
        <text>L-proline + a quinone = (S)-1-pyrroline-5-carboxylate + a quinol + H(+)</text>
        <dbReference type="Rhea" id="RHEA:23784"/>
        <dbReference type="ChEBI" id="CHEBI:15378"/>
        <dbReference type="ChEBI" id="CHEBI:17388"/>
        <dbReference type="ChEBI" id="CHEBI:24646"/>
        <dbReference type="ChEBI" id="CHEBI:60039"/>
        <dbReference type="ChEBI" id="CHEBI:132124"/>
        <dbReference type="EC" id="1.5.5.2"/>
    </reaction>
</comment>
<dbReference type="EC" id="1.5.5.2" evidence="3"/>
<dbReference type="InterPro" id="IPR015659">
    <property type="entry name" value="Proline_oxidase"/>
</dbReference>
<evidence type="ECO:0000259" key="10">
    <source>
        <dbReference type="Pfam" id="PF01619"/>
    </source>
</evidence>
<dbReference type="Proteomes" id="UP000823521">
    <property type="component" value="Unassembled WGS sequence"/>
</dbReference>
<dbReference type="InterPro" id="IPR008219">
    <property type="entry name" value="PRODH_bac_arc"/>
</dbReference>
<comment type="cofactor">
    <cofactor evidence="1">
        <name>FAD</name>
        <dbReference type="ChEBI" id="CHEBI:57692"/>
    </cofactor>
</comment>
<sequence length="308" mass="33655">MFTGDEPVTRRVVDRFVAGEHVPQALAVARRLVDEGLTVTIDHLGEDTSTRERADAVGAAYLTLLAALDAAGLAPRAEVSLKLSALGQALPDGGERYALRLARRICAAAQQAGTTVTLDMEDHTTVDSTLSVLRDLRVDFPWVGVALPACLFRTAADCVDLATTGSRVRLVKGAYAEPASVAYRSGAEVDAAFLRCLEVLMRGAGYPMVGSHDPALIAHADRLARLAGRSRDDYEYQMLYGVRTREQARLAAAGHRMRVYLPYGDDWYGYFLRRLAERPANLLFFLRSLLPESGRPRGDRTPPADRRA</sequence>
<dbReference type="Pfam" id="PF01619">
    <property type="entry name" value="Pro_dh"/>
    <property type="match status" value="1"/>
</dbReference>
<name>A0ABS3VZR0_MICEH</name>
<gene>
    <name evidence="11" type="ORF">GSF22_29095</name>
</gene>
<dbReference type="RefSeq" id="WP_307804429.1">
    <property type="nucleotide sequence ID" value="NZ_WVUH01000390.1"/>
</dbReference>
<keyword evidence="12" id="KW-1185">Reference proteome</keyword>
<dbReference type="PIRSF" id="PIRSF000196">
    <property type="entry name" value="Pro_dehydrog"/>
    <property type="match status" value="1"/>
</dbReference>
<dbReference type="Gene3D" id="3.20.20.220">
    <property type="match status" value="1"/>
</dbReference>
<proteinExistence type="predicted"/>
<organism evidence="11 12">
    <name type="scientific">Micromonospora echinofusca</name>
    <dbReference type="NCBI Taxonomy" id="47858"/>
    <lineage>
        <taxon>Bacteria</taxon>
        <taxon>Bacillati</taxon>
        <taxon>Actinomycetota</taxon>
        <taxon>Actinomycetes</taxon>
        <taxon>Micromonosporales</taxon>
        <taxon>Micromonosporaceae</taxon>
        <taxon>Micromonospora</taxon>
    </lineage>
</organism>
<evidence type="ECO:0000313" key="11">
    <source>
        <dbReference type="EMBL" id="MBO4210020.1"/>
    </source>
</evidence>
<keyword evidence="4" id="KW-0285">Flavoprotein</keyword>
<reference evidence="11 12" key="1">
    <citation type="submission" date="2019-12" db="EMBL/GenBank/DDBJ databases">
        <title>Whole genome sequencing of endophytic Actinobacterium Micromonospora sp. MPMI6T.</title>
        <authorList>
            <person name="Evv R."/>
            <person name="Podile A.R."/>
        </authorList>
    </citation>
    <scope>NUCLEOTIDE SEQUENCE [LARGE SCALE GENOMIC DNA]</scope>
    <source>
        <strain evidence="11 12">MPMI6</strain>
    </source>
</reference>
<protein>
    <recommendedName>
        <fullName evidence="3">proline dehydrogenase</fullName>
        <ecNumber evidence="3">1.5.5.2</ecNumber>
    </recommendedName>
</protein>
<comment type="pathway">
    <text evidence="2">Amino-acid degradation; L-proline degradation into L-glutamate; L-glutamate from L-proline: step 1/2.</text>
</comment>
<feature type="domain" description="Proline dehydrogenase" evidence="10">
    <location>
        <begin position="27"/>
        <end position="282"/>
    </location>
</feature>
<comment type="caution">
    <text evidence="11">The sequence shown here is derived from an EMBL/GenBank/DDBJ whole genome shotgun (WGS) entry which is preliminary data.</text>
</comment>
<evidence type="ECO:0000256" key="1">
    <source>
        <dbReference type="ARBA" id="ARBA00001974"/>
    </source>
</evidence>
<evidence type="ECO:0000256" key="4">
    <source>
        <dbReference type="ARBA" id="ARBA00022630"/>
    </source>
</evidence>
<evidence type="ECO:0000256" key="6">
    <source>
        <dbReference type="ARBA" id="ARBA00022827"/>
    </source>
</evidence>
<dbReference type="PANTHER" id="PTHR13914">
    <property type="entry name" value="PROLINE OXIDASE"/>
    <property type="match status" value="1"/>
</dbReference>
<evidence type="ECO:0000256" key="2">
    <source>
        <dbReference type="ARBA" id="ARBA00004739"/>
    </source>
</evidence>
<evidence type="ECO:0000256" key="5">
    <source>
        <dbReference type="ARBA" id="ARBA00022741"/>
    </source>
</evidence>
<dbReference type="SUPFAM" id="SSF51730">
    <property type="entry name" value="FAD-linked oxidoreductase"/>
    <property type="match status" value="1"/>
</dbReference>
<evidence type="ECO:0000313" key="12">
    <source>
        <dbReference type="Proteomes" id="UP000823521"/>
    </source>
</evidence>
<dbReference type="InterPro" id="IPR029041">
    <property type="entry name" value="FAD-linked_oxidoreductase-like"/>
</dbReference>
<evidence type="ECO:0000256" key="7">
    <source>
        <dbReference type="ARBA" id="ARBA00023002"/>
    </source>
</evidence>
<keyword evidence="8" id="KW-0642">Proline metabolism</keyword>
<accession>A0ABS3VZR0</accession>
<keyword evidence="5" id="KW-0547">Nucleotide-binding</keyword>
<evidence type="ECO:0000256" key="3">
    <source>
        <dbReference type="ARBA" id="ARBA00012695"/>
    </source>
</evidence>
<dbReference type="EMBL" id="WVUH01000390">
    <property type="protein sequence ID" value="MBO4210020.1"/>
    <property type="molecule type" value="Genomic_DNA"/>
</dbReference>
<evidence type="ECO:0000256" key="8">
    <source>
        <dbReference type="ARBA" id="ARBA00023062"/>
    </source>
</evidence>
<keyword evidence="7" id="KW-0560">Oxidoreductase</keyword>
<evidence type="ECO:0000256" key="9">
    <source>
        <dbReference type="ARBA" id="ARBA00048779"/>
    </source>
</evidence>
<dbReference type="InterPro" id="IPR002872">
    <property type="entry name" value="Proline_DH_dom"/>
</dbReference>
<keyword evidence="6" id="KW-0274">FAD</keyword>
<dbReference type="PANTHER" id="PTHR13914:SF0">
    <property type="entry name" value="PROLINE DEHYDROGENASE 1, MITOCHONDRIAL"/>
    <property type="match status" value="1"/>
</dbReference>